<dbReference type="AlphaFoldDB" id="A0A3M2LJZ8"/>
<dbReference type="Proteomes" id="UP000278673">
    <property type="component" value="Unassembled WGS sequence"/>
</dbReference>
<organism evidence="1 2">
    <name type="scientific">Streptomyces triticirhizae</name>
    <dbReference type="NCBI Taxonomy" id="2483353"/>
    <lineage>
        <taxon>Bacteria</taxon>
        <taxon>Bacillati</taxon>
        <taxon>Actinomycetota</taxon>
        <taxon>Actinomycetes</taxon>
        <taxon>Kitasatosporales</taxon>
        <taxon>Streptomycetaceae</taxon>
        <taxon>Streptomyces</taxon>
    </lineage>
</organism>
<dbReference type="EMBL" id="RFFJ01000113">
    <property type="protein sequence ID" value="RMI37446.1"/>
    <property type="molecule type" value="Genomic_DNA"/>
</dbReference>
<accession>A0A3M2LJZ8</accession>
<sequence>MWQRPWEQDGLRYVGPSQLVLDCLAGPGRMPAEGETVLGFMARDESAWRESDLSRSEESILL</sequence>
<protein>
    <submittedName>
        <fullName evidence="1">Uncharacterized protein</fullName>
    </submittedName>
</protein>
<reference evidence="1 2" key="1">
    <citation type="submission" date="2018-10" db="EMBL/GenBank/DDBJ databases">
        <title>Isolation, diversity and antifungal activity of actinobacteria from wheat.</title>
        <authorList>
            <person name="Han C."/>
        </authorList>
    </citation>
    <scope>NUCLEOTIDE SEQUENCE [LARGE SCALE GENOMIC DNA]</scope>
    <source>
        <strain evidence="1 2">NEAU-YY642</strain>
    </source>
</reference>
<evidence type="ECO:0000313" key="2">
    <source>
        <dbReference type="Proteomes" id="UP000278673"/>
    </source>
</evidence>
<gene>
    <name evidence="1" type="ORF">EBN88_19080</name>
</gene>
<comment type="caution">
    <text evidence="1">The sequence shown here is derived from an EMBL/GenBank/DDBJ whole genome shotgun (WGS) entry which is preliminary data.</text>
</comment>
<evidence type="ECO:0000313" key="1">
    <source>
        <dbReference type="EMBL" id="RMI37446.1"/>
    </source>
</evidence>
<name>A0A3M2LJZ8_9ACTN</name>
<proteinExistence type="predicted"/>
<keyword evidence="2" id="KW-1185">Reference proteome</keyword>